<protein>
    <recommendedName>
        <fullName evidence="1">Protein kinase domain-containing protein</fullName>
    </recommendedName>
</protein>
<dbReference type="GO" id="GO:0005524">
    <property type="term" value="F:ATP binding"/>
    <property type="evidence" value="ECO:0007669"/>
    <property type="project" value="InterPro"/>
</dbReference>
<dbReference type="InterPro" id="IPR000719">
    <property type="entry name" value="Prot_kinase_dom"/>
</dbReference>
<comment type="caution">
    <text evidence="2">The sequence shown here is derived from an EMBL/GenBank/DDBJ whole genome shotgun (WGS) entry which is preliminary data.</text>
</comment>
<dbReference type="EMBL" id="JBANMG010000005">
    <property type="protein sequence ID" value="KAK6953567.1"/>
    <property type="molecule type" value="Genomic_DNA"/>
</dbReference>
<gene>
    <name evidence="2" type="ORF">Daesc_005872</name>
</gene>
<dbReference type="GO" id="GO:0004674">
    <property type="term" value="F:protein serine/threonine kinase activity"/>
    <property type="evidence" value="ECO:0007669"/>
    <property type="project" value="TreeGrafter"/>
</dbReference>
<dbReference type="Pfam" id="PF00069">
    <property type="entry name" value="Pkinase"/>
    <property type="match status" value="1"/>
</dbReference>
<dbReference type="Gene3D" id="3.30.200.20">
    <property type="entry name" value="Phosphorylase Kinase, domain 1"/>
    <property type="match status" value="1"/>
</dbReference>
<dbReference type="PROSITE" id="PS00108">
    <property type="entry name" value="PROTEIN_KINASE_ST"/>
    <property type="match status" value="1"/>
</dbReference>
<dbReference type="CDD" id="cd00180">
    <property type="entry name" value="PKc"/>
    <property type="match status" value="1"/>
</dbReference>
<evidence type="ECO:0000313" key="3">
    <source>
        <dbReference type="Proteomes" id="UP001369815"/>
    </source>
</evidence>
<name>A0AAX6MMD9_9PEZI</name>
<evidence type="ECO:0000313" key="2">
    <source>
        <dbReference type="EMBL" id="KAK6953567.1"/>
    </source>
</evidence>
<dbReference type="SMART" id="SM00220">
    <property type="entry name" value="S_TKc"/>
    <property type="match status" value="1"/>
</dbReference>
<dbReference type="PANTHER" id="PTHR44167:SF24">
    <property type="entry name" value="SERINE_THREONINE-PROTEIN KINASE CHK2"/>
    <property type="match status" value="1"/>
</dbReference>
<feature type="domain" description="Protein kinase" evidence="1">
    <location>
        <begin position="160"/>
        <end position="460"/>
    </location>
</feature>
<dbReference type="PANTHER" id="PTHR44167">
    <property type="entry name" value="OVARIAN-SPECIFIC SERINE/THREONINE-PROTEIN KINASE LOK-RELATED"/>
    <property type="match status" value="1"/>
</dbReference>
<dbReference type="SUPFAM" id="SSF56112">
    <property type="entry name" value="Protein kinase-like (PK-like)"/>
    <property type="match status" value="1"/>
</dbReference>
<dbReference type="InterPro" id="IPR011009">
    <property type="entry name" value="Kinase-like_dom_sf"/>
</dbReference>
<evidence type="ECO:0000259" key="1">
    <source>
        <dbReference type="PROSITE" id="PS50011"/>
    </source>
</evidence>
<proteinExistence type="predicted"/>
<dbReference type="GO" id="GO:0005634">
    <property type="term" value="C:nucleus"/>
    <property type="evidence" value="ECO:0007669"/>
    <property type="project" value="TreeGrafter"/>
</dbReference>
<dbReference type="Gene3D" id="1.10.510.10">
    <property type="entry name" value="Transferase(Phosphotransferase) domain 1"/>
    <property type="match status" value="1"/>
</dbReference>
<sequence length="529" mass="58675">MESWGSKTVMGNISLGRACWKYTYPRKSLTQPAKSSLARDIFKNSYGRATGASSLTSKELCCRLLNLDSPDTEDPESDIESAPGQVFPLTPPVSSCPSPSSDVQDPPTAFIESFSERVNNTPYTSQMRMFQFRQMEGFINWATLIASLKQGVPGDLRYQNGNYQLIDYGGSSSVWGAAFHTRGNYGVDALAIKLFRADRQDDSDELPTELKIMKGLEHNHIVAFVGHFQRSNHFGVILYPLAICNLGHLLKGAYGTNGTNAGLTADLYQILLTATGCLSSAVMYLHTSKIVKHKDIKPENILVDKFGSVHLADFGISKQYKDETVTGGQTPFTERYAPPEVVGQCERDLSSDVFSLGCVFLEIVTVILGKSLKVMNEVIFERQPKGYYQALSNVESWVDNLKGSLPSSTCLISSAQGYHSSTEEQYLSTRHLDIILSMMAECPKDRPAISEVYQLFREFTRDCPDCAYNRNRRALDNIDPSTSCEPNGDSIEEHQGSTNSYIALPIPTSLYQFLHRSTSTTQRSILPTK</sequence>
<keyword evidence="3" id="KW-1185">Reference proteome</keyword>
<dbReference type="GO" id="GO:0044773">
    <property type="term" value="P:mitotic DNA damage checkpoint signaling"/>
    <property type="evidence" value="ECO:0007669"/>
    <property type="project" value="TreeGrafter"/>
</dbReference>
<dbReference type="PROSITE" id="PS50011">
    <property type="entry name" value="PROTEIN_KINASE_DOM"/>
    <property type="match status" value="1"/>
</dbReference>
<organism evidence="2 3">
    <name type="scientific">Daldinia eschscholtzii</name>
    <dbReference type="NCBI Taxonomy" id="292717"/>
    <lineage>
        <taxon>Eukaryota</taxon>
        <taxon>Fungi</taxon>
        <taxon>Dikarya</taxon>
        <taxon>Ascomycota</taxon>
        <taxon>Pezizomycotina</taxon>
        <taxon>Sordariomycetes</taxon>
        <taxon>Xylariomycetidae</taxon>
        <taxon>Xylariales</taxon>
        <taxon>Hypoxylaceae</taxon>
        <taxon>Daldinia</taxon>
    </lineage>
</organism>
<dbReference type="AlphaFoldDB" id="A0AAX6MMD9"/>
<dbReference type="InterPro" id="IPR008271">
    <property type="entry name" value="Ser/Thr_kinase_AS"/>
</dbReference>
<accession>A0AAX6MMD9</accession>
<reference evidence="2 3" key="1">
    <citation type="journal article" date="2024" name="Front Chem Biol">
        <title>Unveiling the potential of Daldinia eschscholtzii MFLUCC 19-0629 through bioactivity and bioinformatics studies for enhanced sustainable agriculture production.</title>
        <authorList>
            <person name="Brooks S."/>
            <person name="Weaver J.A."/>
            <person name="Klomchit A."/>
            <person name="Alharthi S.A."/>
            <person name="Onlamun T."/>
            <person name="Nurani R."/>
            <person name="Vong T.K."/>
            <person name="Alberti F."/>
            <person name="Greco C."/>
        </authorList>
    </citation>
    <scope>NUCLEOTIDE SEQUENCE [LARGE SCALE GENOMIC DNA]</scope>
    <source>
        <strain evidence="2">MFLUCC 19-0629</strain>
    </source>
</reference>
<dbReference type="Proteomes" id="UP001369815">
    <property type="component" value="Unassembled WGS sequence"/>
</dbReference>